<keyword evidence="2" id="KW-0732">Signal</keyword>
<evidence type="ECO:0000313" key="4">
    <source>
        <dbReference type="Proteomes" id="UP000198942"/>
    </source>
</evidence>
<dbReference type="OrthoDB" id="799827at2"/>
<dbReference type="RefSeq" id="WP_091208711.1">
    <property type="nucleotide sequence ID" value="NZ_FOCL01000002.1"/>
</dbReference>
<keyword evidence="4" id="KW-1185">Reference proteome</keyword>
<protein>
    <recommendedName>
        <fullName evidence="5">LTXXQ motif family protein</fullName>
    </recommendedName>
</protein>
<dbReference type="EMBL" id="FOCL01000002">
    <property type="protein sequence ID" value="SEM96678.1"/>
    <property type="molecule type" value="Genomic_DNA"/>
</dbReference>
<reference evidence="4" key="1">
    <citation type="submission" date="2016-10" db="EMBL/GenBank/DDBJ databases">
        <authorList>
            <person name="Varghese N."/>
            <person name="Submissions S."/>
        </authorList>
    </citation>
    <scope>NUCLEOTIDE SEQUENCE [LARGE SCALE GENOMIC DNA]</scope>
    <source>
        <strain evidence="4">Gh-48</strain>
    </source>
</reference>
<evidence type="ECO:0000256" key="1">
    <source>
        <dbReference type="SAM" id="MobiDB-lite"/>
    </source>
</evidence>
<name>A0A1H8CQV4_9SPHI</name>
<feature type="chain" id="PRO_5011508586" description="LTXXQ motif family protein" evidence="2">
    <location>
        <begin position="21"/>
        <end position="123"/>
    </location>
</feature>
<evidence type="ECO:0008006" key="5">
    <source>
        <dbReference type="Google" id="ProtNLM"/>
    </source>
</evidence>
<sequence>MKKILMMLALAGGLSFTASAQQKVEKTPAQKAGNKTEHLQKHLKLTADQTKKVNAVLLAQATSIDSLKKLKQDKKTSHLADQKIKKQAAEKLDKIFTPEQKKAYADMKAEKKAKKDAVKKAAQ</sequence>
<evidence type="ECO:0000256" key="2">
    <source>
        <dbReference type="SAM" id="SignalP"/>
    </source>
</evidence>
<feature type="signal peptide" evidence="2">
    <location>
        <begin position="1"/>
        <end position="20"/>
    </location>
</feature>
<evidence type="ECO:0000313" key="3">
    <source>
        <dbReference type="EMBL" id="SEM96678.1"/>
    </source>
</evidence>
<accession>A0A1H8CQV4</accession>
<dbReference type="AlphaFoldDB" id="A0A1H8CQV4"/>
<dbReference type="Proteomes" id="UP000198942">
    <property type="component" value="Unassembled WGS sequence"/>
</dbReference>
<organism evidence="3 4">
    <name type="scientific">Mucilaginibacter gossypiicola</name>
    <dbReference type="NCBI Taxonomy" id="551995"/>
    <lineage>
        <taxon>Bacteria</taxon>
        <taxon>Pseudomonadati</taxon>
        <taxon>Bacteroidota</taxon>
        <taxon>Sphingobacteriia</taxon>
        <taxon>Sphingobacteriales</taxon>
        <taxon>Sphingobacteriaceae</taxon>
        <taxon>Mucilaginibacter</taxon>
    </lineage>
</organism>
<gene>
    <name evidence="3" type="ORF">SAMN05192574_10221</name>
</gene>
<dbReference type="STRING" id="551995.SAMN05192574_10221"/>
<proteinExistence type="predicted"/>
<feature type="region of interest" description="Disordered" evidence="1">
    <location>
        <begin position="103"/>
        <end position="123"/>
    </location>
</feature>